<reference evidence="1 2" key="1">
    <citation type="journal article" date="2023" name="Limnol Oceanogr Lett">
        <title>Environmental adaptations by the intertidal Antarctic cyanobacterium Halotia branconii CENA392 as revealed using long-read genome sequencing.</title>
        <authorList>
            <person name="Dextro R.B."/>
            <person name="Delbaje E."/>
            <person name="Freitas P.N.N."/>
            <person name="Geraldes V."/>
            <person name="Pinto E."/>
            <person name="Long P.F."/>
            <person name="Fiore M.F."/>
        </authorList>
    </citation>
    <scope>NUCLEOTIDE SEQUENCE [LARGE SCALE GENOMIC DNA]</scope>
    <source>
        <strain evidence="1 2">CENA392</strain>
        <plasmid evidence="1 2">unnamed1</plasmid>
    </source>
</reference>
<keyword evidence="1" id="KW-0614">Plasmid</keyword>
<sequence>MDAITFQIQDELGFCTRTNDGVSGMTVTALANFCGVDQPAITQLLNKIRDSDPITNDLSESLKHLAGNDWRLITNDSQNSLFVIDELCHAVLEYYAMDARKYKGKQIAANNYRMVARAGTRVFIWSQTGYTPQSLSTEQLALLQAIPTMQQALAQLQVQIQALLPPSSDFIPPGWGEDVWRSLPPQDKRHFRFLFRRRNFQPSTKNEPLALPAMTTQQMTQKQQAEVERLVKEVSPQEKQQFQAAKLQALREFWSQAPEEDQQNMPF</sequence>
<geneLocation type="plasmid" evidence="1 2">
    <name>unnamed1</name>
</geneLocation>
<dbReference type="Proteomes" id="UP001223520">
    <property type="component" value="Plasmid unnamed1"/>
</dbReference>
<name>A0AAJ6PCS0_9CYAN</name>
<accession>A0AAJ6PCS0</accession>
<evidence type="ECO:0000313" key="1">
    <source>
        <dbReference type="EMBL" id="WGV29186.1"/>
    </source>
</evidence>
<dbReference type="EMBL" id="CP124544">
    <property type="protein sequence ID" value="WGV29186.1"/>
    <property type="molecule type" value="Genomic_DNA"/>
</dbReference>
<dbReference type="RefSeq" id="WP_281486379.1">
    <property type="nucleotide sequence ID" value="NZ_CP124544.1"/>
</dbReference>
<dbReference type="AlphaFoldDB" id="A0AAJ6PCS0"/>
<evidence type="ECO:0000313" key="2">
    <source>
        <dbReference type="Proteomes" id="UP001223520"/>
    </source>
</evidence>
<organism evidence="1 2">
    <name type="scientific">Halotia branconii CENA392</name>
    <dbReference type="NCBI Taxonomy" id="1539056"/>
    <lineage>
        <taxon>Bacteria</taxon>
        <taxon>Bacillati</taxon>
        <taxon>Cyanobacteriota</taxon>
        <taxon>Cyanophyceae</taxon>
        <taxon>Nostocales</taxon>
        <taxon>Nodulariaceae</taxon>
        <taxon>Halotia</taxon>
    </lineage>
</organism>
<gene>
    <name evidence="1" type="ORF">QI031_30765</name>
</gene>
<protein>
    <submittedName>
        <fullName evidence="1">Uncharacterized protein</fullName>
    </submittedName>
</protein>
<proteinExistence type="predicted"/>
<dbReference type="KEGG" id="hbq:QI031_30765"/>
<keyword evidence="2" id="KW-1185">Reference proteome</keyword>